<evidence type="ECO:0000313" key="2">
    <source>
        <dbReference type="EMBL" id="OGY64368.1"/>
    </source>
</evidence>
<evidence type="ECO:0000313" key="3">
    <source>
        <dbReference type="Proteomes" id="UP000177174"/>
    </source>
</evidence>
<feature type="coiled-coil region" evidence="1">
    <location>
        <begin position="3"/>
        <end position="30"/>
    </location>
</feature>
<reference evidence="2 3" key="1">
    <citation type="journal article" date="2016" name="Nat. Commun.">
        <title>Thousands of microbial genomes shed light on interconnected biogeochemical processes in an aquifer system.</title>
        <authorList>
            <person name="Anantharaman K."/>
            <person name="Brown C.T."/>
            <person name="Hug L.A."/>
            <person name="Sharon I."/>
            <person name="Castelle C.J."/>
            <person name="Probst A.J."/>
            <person name="Thomas B.C."/>
            <person name="Singh A."/>
            <person name="Wilkins M.J."/>
            <person name="Karaoz U."/>
            <person name="Brodie E.L."/>
            <person name="Williams K.H."/>
            <person name="Hubbard S.S."/>
            <person name="Banfield J.F."/>
        </authorList>
    </citation>
    <scope>NUCLEOTIDE SEQUENCE [LARGE SCALE GENOMIC DNA]</scope>
</reference>
<gene>
    <name evidence="2" type="ORF">A3E64_01925</name>
</gene>
<protein>
    <submittedName>
        <fullName evidence="2">Uncharacterized protein</fullName>
    </submittedName>
</protein>
<sequence>MSTAILQKNYKRLENRLETLEQIIGELFVAGLKEGKVKMLEKVSKELDKGRGKRFFSYRKFQQYLKSL</sequence>
<keyword evidence="1" id="KW-0175">Coiled coil</keyword>
<name>A0A1G1ZIC3_9BACT</name>
<dbReference type="EMBL" id="MHJH01000020">
    <property type="protein sequence ID" value="OGY64368.1"/>
    <property type="molecule type" value="Genomic_DNA"/>
</dbReference>
<dbReference type="Proteomes" id="UP000177174">
    <property type="component" value="Unassembled WGS sequence"/>
</dbReference>
<comment type="caution">
    <text evidence="2">The sequence shown here is derived from an EMBL/GenBank/DDBJ whole genome shotgun (WGS) entry which is preliminary data.</text>
</comment>
<accession>A0A1G1ZIC3</accession>
<proteinExistence type="predicted"/>
<dbReference type="AlphaFoldDB" id="A0A1G1ZIC3"/>
<evidence type="ECO:0000256" key="1">
    <source>
        <dbReference type="SAM" id="Coils"/>
    </source>
</evidence>
<organism evidence="2 3">
    <name type="scientific">Candidatus Harrisonbacteria bacterium RIFCSPHIGHO2_12_FULL_48_16</name>
    <dbReference type="NCBI Taxonomy" id="1798405"/>
    <lineage>
        <taxon>Bacteria</taxon>
        <taxon>Candidatus Harrisoniibacteriota</taxon>
    </lineage>
</organism>